<dbReference type="Pfam" id="PF00005">
    <property type="entry name" value="ABC_tran"/>
    <property type="match status" value="1"/>
</dbReference>
<keyword evidence="3" id="KW-0472">Membrane</keyword>
<dbReference type="PANTHER" id="PTHR43820">
    <property type="entry name" value="HIGH-AFFINITY BRANCHED-CHAIN AMINO ACID TRANSPORT ATP-BINDING PROTEIN LIVF"/>
    <property type="match status" value="1"/>
</dbReference>
<dbReference type="Gene3D" id="3.40.50.300">
    <property type="entry name" value="P-loop containing nucleotide triphosphate hydrolases"/>
    <property type="match status" value="1"/>
</dbReference>
<dbReference type="InterPro" id="IPR052156">
    <property type="entry name" value="BCAA_Transport_ATP-bd_LivF"/>
</dbReference>
<dbReference type="CDD" id="cd03224">
    <property type="entry name" value="ABC_TM1139_LivF_branched"/>
    <property type="match status" value="1"/>
</dbReference>
<keyword evidence="5 8" id="KW-0067">ATP-binding</keyword>
<keyword evidence="3" id="KW-1003">Cell membrane</keyword>
<evidence type="ECO:0000256" key="1">
    <source>
        <dbReference type="ARBA" id="ARBA00005417"/>
    </source>
</evidence>
<evidence type="ECO:0000256" key="2">
    <source>
        <dbReference type="ARBA" id="ARBA00022448"/>
    </source>
</evidence>
<dbReference type="SMART" id="SM00382">
    <property type="entry name" value="AAA"/>
    <property type="match status" value="1"/>
</dbReference>
<dbReference type="PROSITE" id="PS00211">
    <property type="entry name" value="ABC_TRANSPORTER_1"/>
    <property type="match status" value="1"/>
</dbReference>
<dbReference type="GO" id="GO:0005524">
    <property type="term" value="F:ATP binding"/>
    <property type="evidence" value="ECO:0007669"/>
    <property type="project" value="UniProtKB-KW"/>
</dbReference>
<evidence type="ECO:0000256" key="6">
    <source>
        <dbReference type="ARBA" id="ARBA00022970"/>
    </source>
</evidence>
<dbReference type="InterPro" id="IPR003593">
    <property type="entry name" value="AAA+_ATPase"/>
</dbReference>
<dbReference type="GO" id="GO:0016887">
    <property type="term" value="F:ATP hydrolysis activity"/>
    <property type="evidence" value="ECO:0007669"/>
    <property type="project" value="InterPro"/>
</dbReference>
<dbReference type="Proteomes" id="UP000292445">
    <property type="component" value="Unassembled WGS sequence"/>
</dbReference>
<dbReference type="EMBL" id="SGXC01000002">
    <property type="protein sequence ID" value="RZS80322.1"/>
    <property type="molecule type" value="Genomic_DNA"/>
</dbReference>
<sequence length="240" mass="26045">MSASAPVLLQLEHVRAGYGDAMVLDDLSFCLGAGDSLAVLGRNGVGKTTLLETLMGNTRQTAGRLLWQGRDIARLDACQRSRAGLGWVPQEREVFASLTVEENLTVVACRGPWTLDRVYGLFPRLRERRGNLGNELSGGEQQMLAVGRALMTNPRLLLLDEPMEGLAPIVVEELGAAIIALHTQEGMTTIVVEQHPVIALAMASTAMILDRGRVVHRSSSEELRASPEILDRWLNVAAAE</sequence>
<evidence type="ECO:0000313" key="8">
    <source>
        <dbReference type="EMBL" id="RZS80322.1"/>
    </source>
</evidence>
<dbReference type="AlphaFoldDB" id="A0A4Q7NBG1"/>
<dbReference type="OrthoDB" id="9776369at2"/>
<reference evidence="8 9" key="1">
    <citation type="submission" date="2019-02" db="EMBL/GenBank/DDBJ databases">
        <title>Genomic Encyclopedia of Type Strains, Phase IV (KMG-IV): sequencing the most valuable type-strain genomes for metagenomic binning, comparative biology and taxonomic classification.</title>
        <authorList>
            <person name="Goeker M."/>
        </authorList>
    </citation>
    <scope>NUCLEOTIDE SEQUENCE [LARGE SCALE GENOMIC DNA]</scope>
    <source>
        <strain evidence="8 9">K24</strain>
    </source>
</reference>
<name>A0A4Q7NBG1_9BURK</name>
<dbReference type="InterPro" id="IPR027417">
    <property type="entry name" value="P-loop_NTPase"/>
</dbReference>
<accession>A0A4Q7NBG1</accession>
<comment type="similarity">
    <text evidence="1">Belongs to the ABC transporter superfamily.</text>
</comment>
<evidence type="ECO:0000259" key="7">
    <source>
        <dbReference type="PROSITE" id="PS50893"/>
    </source>
</evidence>
<comment type="caution">
    <text evidence="8">The sequence shown here is derived from an EMBL/GenBank/DDBJ whole genome shotgun (WGS) entry which is preliminary data.</text>
</comment>
<dbReference type="GO" id="GO:0015658">
    <property type="term" value="F:branched-chain amino acid transmembrane transporter activity"/>
    <property type="evidence" value="ECO:0007669"/>
    <property type="project" value="TreeGrafter"/>
</dbReference>
<dbReference type="SUPFAM" id="SSF52540">
    <property type="entry name" value="P-loop containing nucleoside triphosphate hydrolases"/>
    <property type="match status" value="1"/>
</dbReference>
<protein>
    <submittedName>
        <fullName evidence="8">Amino acid/amide ABC transporter ATP-binding protein 2 (HAAT family)</fullName>
    </submittedName>
</protein>
<gene>
    <name evidence="8" type="ORF">EV675_2921</name>
</gene>
<dbReference type="PROSITE" id="PS50893">
    <property type="entry name" value="ABC_TRANSPORTER_2"/>
    <property type="match status" value="1"/>
</dbReference>
<dbReference type="InterPro" id="IPR017871">
    <property type="entry name" value="ABC_transporter-like_CS"/>
</dbReference>
<organism evidence="8 9">
    <name type="scientific">Pigmentiphaga kullae</name>
    <dbReference type="NCBI Taxonomy" id="151784"/>
    <lineage>
        <taxon>Bacteria</taxon>
        <taxon>Pseudomonadati</taxon>
        <taxon>Pseudomonadota</taxon>
        <taxon>Betaproteobacteria</taxon>
        <taxon>Burkholderiales</taxon>
        <taxon>Alcaligenaceae</taxon>
        <taxon>Pigmentiphaga</taxon>
    </lineage>
</organism>
<keyword evidence="6" id="KW-0029">Amino-acid transport</keyword>
<keyword evidence="9" id="KW-1185">Reference proteome</keyword>
<evidence type="ECO:0000256" key="4">
    <source>
        <dbReference type="ARBA" id="ARBA00022741"/>
    </source>
</evidence>
<dbReference type="InterPro" id="IPR003439">
    <property type="entry name" value="ABC_transporter-like_ATP-bd"/>
</dbReference>
<keyword evidence="2" id="KW-0813">Transport</keyword>
<evidence type="ECO:0000256" key="5">
    <source>
        <dbReference type="ARBA" id="ARBA00022840"/>
    </source>
</evidence>
<feature type="domain" description="ABC transporter" evidence="7">
    <location>
        <begin position="9"/>
        <end position="236"/>
    </location>
</feature>
<dbReference type="RefSeq" id="WP_130358099.1">
    <property type="nucleotide sequence ID" value="NZ_SGXC01000002.1"/>
</dbReference>
<keyword evidence="4" id="KW-0547">Nucleotide-binding</keyword>
<proteinExistence type="inferred from homology"/>
<dbReference type="GO" id="GO:0015807">
    <property type="term" value="P:L-amino acid transport"/>
    <property type="evidence" value="ECO:0007669"/>
    <property type="project" value="TreeGrafter"/>
</dbReference>
<dbReference type="PANTHER" id="PTHR43820:SF2">
    <property type="entry name" value="ABC TRANSPORTER ATP-BINDING PROTEIN"/>
    <property type="match status" value="1"/>
</dbReference>
<evidence type="ECO:0000313" key="9">
    <source>
        <dbReference type="Proteomes" id="UP000292445"/>
    </source>
</evidence>
<evidence type="ECO:0000256" key="3">
    <source>
        <dbReference type="ARBA" id="ARBA00022475"/>
    </source>
</evidence>